<gene>
    <name evidence="2" type="ORF">I542_2455</name>
</gene>
<comment type="caution">
    <text evidence="2">The sequence shown here is derived from an EMBL/GenBank/DDBJ whole genome shotgun (WGS) entry which is preliminary data.</text>
</comment>
<dbReference type="AlphaFoldDB" id="A0A829QHE7"/>
<evidence type="ECO:0000313" key="2">
    <source>
        <dbReference type="EMBL" id="EUA62308.1"/>
    </source>
</evidence>
<evidence type="ECO:0000256" key="1">
    <source>
        <dbReference type="SAM" id="MobiDB-lite"/>
    </source>
</evidence>
<protein>
    <submittedName>
        <fullName evidence="2">Maf-like domain protein</fullName>
    </submittedName>
</protein>
<proteinExistence type="predicted"/>
<sequence>MTVLIRNDPSDPRADDPFISRDPHKLLQPYGPQVVNITMNPDGTQTLYFLVSQWVTDPTRAYRTILYSIVLAPQYLSI</sequence>
<organism evidence="2 3">
    <name type="scientific">Mycobacteroides abscessus 1948</name>
    <dbReference type="NCBI Taxonomy" id="1299323"/>
    <lineage>
        <taxon>Bacteria</taxon>
        <taxon>Bacillati</taxon>
        <taxon>Actinomycetota</taxon>
        <taxon>Actinomycetes</taxon>
        <taxon>Mycobacteriales</taxon>
        <taxon>Mycobacteriaceae</taxon>
        <taxon>Mycobacteroides</taxon>
        <taxon>Mycobacteroides abscessus</taxon>
    </lineage>
</organism>
<evidence type="ECO:0000313" key="3">
    <source>
        <dbReference type="Proteomes" id="UP000021210"/>
    </source>
</evidence>
<feature type="region of interest" description="Disordered" evidence="1">
    <location>
        <begin position="1"/>
        <end position="22"/>
    </location>
</feature>
<dbReference type="EMBL" id="JAOH01000002">
    <property type="protein sequence ID" value="EUA62308.1"/>
    <property type="molecule type" value="Genomic_DNA"/>
</dbReference>
<name>A0A829QHE7_9MYCO</name>
<dbReference type="Proteomes" id="UP000021210">
    <property type="component" value="Unassembled WGS sequence"/>
</dbReference>
<feature type="compositionally biased region" description="Basic and acidic residues" evidence="1">
    <location>
        <begin position="8"/>
        <end position="22"/>
    </location>
</feature>
<accession>A0A829QHE7</accession>
<reference evidence="2 3" key="1">
    <citation type="submission" date="2013-12" db="EMBL/GenBank/DDBJ databases">
        <authorList>
            <person name="Zelazny A."/>
            <person name="Olivier K."/>
            <person name="Holland S."/>
            <person name="Lenaerts A."/>
            <person name="Ordway D."/>
            <person name="DeGroote M.A."/>
            <person name="Parker T."/>
            <person name="Sizemore C."/>
            <person name="Tallon L.J."/>
            <person name="Sadzewicz L.K."/>
            <person name="Sengamalay N."/>
            <person name="Fraser C.M."/>
            <person name="Hine E."/>
            <person name="Shefchek K.A."/>
            <person name="Das S.P."/>
            <person name="Tettelin H."/>
        </authorList>
    </citation>
    <scope>NUCLEOTIDE SEQUENCE [LARGE SCALE GENOMIC DNA]</scope>
    <source>
        <strain evidence="2 3">1948</strain>
    </source>
</reference>